<dbReference type="PANTHER" id="PTHR44688:SF16">
    <property type="entry name" value="DNA-BINDING TRANSCRIPTIONAL ACTIVATOR DEVR_DOSR"/>
    <property type="match status" value="1"/>
</dbReference>
<evidence type="ECO:0000259" key="6">
    <source>
        <dbReference type="PROSITE" id="PS50110"/>
    </source>
</evidence>
<dbReference type="SMART" id="SM00448">
    <property type="entry name" value="REC"/>
    <property type="match status" value="1"/>
</dbReference>
<proteinExistence type="predicted"/>
<evidence type="ECO:0000256" key="4">
    <source>
        <dbReference type="PROSITE-ProRule" id="PRU00169"/>
    </source>
</evidence>
<keyword evidence="3" id="KW-0804">Transcription</keyword>
<evidence type="ECO:0000313" key="7">
    <source>
        <dbReference type="EMBL" id="RDE07597.1"/>
    </source>
</evidence>
<evidence type="ECO:0000256" key="1">
    <source>
        <dbReference type="ARBA" id="ARBA00023015"/>
    </source>
</evidence>
<evidence type="ECO:0000313" key="8">
    <source>
        <dbReference type="Proteomes" id="UP000253759"/>
    </source>
</evidence>
<dbReference type="InterPro" id="IPR001789">
    <property type="entry name" value="Sig_transdc_resp-reg_receiver"/>
</dbReference>
<dbReference type="Pfam" id="PF00072">
    <property type="entry name" value="Response_reg"/>
    <property type="match status" value="1"/>
</dbReference>
<reference evidence="8" key="1">
    <citation type="submission" date="2018-07" db="EMBL/GenBank/DDBJ databases">
        <authorList>
            <person name="Liu B.-T."/>
            <person name="Du Z."/>
        </authorList>
    </citation>
    <scope>NUCLEOTIDE SEQUENCE [LARGE SCALE GENOMIC DNA]</scope>
    <source>
        <strain evidence="8">XYN52</strain>
    </source>
</reference>
<dbReference type="Gene3D" id="1.10.10.10">
    <property type="entry name" value="Winged helix-like DNA-binding domain superfamily/Winged helix DNA-binding domain"/>
    <property type="match status" value="1"/>
</dbReference>
<feature type="domain" description="Response regulatory" evidence="6">
    <location>
        <begin position="30"/>
        <end position="142"/>
    </location>
</feature>
<keyword evidence="2" id="KW-0238">DNA-binding</keyword>
<name>A0A369W0W9_9HYPH</name>
<dbReference type="PROSITE" id="PS50110">
    <property type="entry name" value="RESPONSE_REGULATORY"/>
    <property type="match status" value="1"/>
</dbReference>
<feature type="domain" description="HTH luxR-type" evidence="5">
    <location>
        <begin position="159"/>
        <end position="223"/>
    </location>
</feature>
<dbReference type="InterPro" id="IPR016032">
    <property type="entry name" value="Sig_transdc_resp-reg_C-effctor"/>
</dbReference>
<dbReference type="CDD" id="cd06170">
    <property type="entry name" value="LuxR_C_like"/>
    <property type="match status" value="1"/>
</dbReference>
<evidence type="ECO:0000256" key="2">
    <source>
        <dbReference type="ARBA" id="ARBA00023125"/>
    </source>
</evidence>
<dbReference type="GO" id="GO:0000160">
    <property type="term" value="P:phosphorelay signal transduction system"/>
    <property type="evidence" value="ECO:0007669"/>
    <property type="project" value="InterPro"/>
</dbReference>
<dbReference type="Gene3D" id="3.40.50.2300">
    <property type="match status" value="1"/>
</dbReference>
<dbReference type="PRINTS" id="PR00038">
    <property type="entry name" value="HTHLUXR"/>
</dbReference>
<keyword evidence="8" id="KW-1185">Reference proteome</keyword>
<dbReference type="EMBL" id="QQNH01000053">
    <property type="protein sequence ID" value="RDE07597.1"/>
    <property type="molecule type" value="Genomic_DNA"/>
</dbReference>
<dbReference type="GO" id="GO:0003677">
    <property type="term" value="F:DNA binding"/>
    <property type="evidence" value="ECO:0007669"/>
    <property type="project" value="UniProtKB-KW"/>
</dbReference>
<dbReference type="PROSITE" id="PS50043">
    <property type="entry name" value="HTH_LUXR_2"/>
    <property type="match status" value="1"/>
</dbReference>
<dbReference type="SUPFAM" id="SSF52172">
    <property type="entry name" value="CheY-like"/>
    <property type="match status" value="1"/>
</dbReference>
<dbReference type="AlphaFoldDB" id="A0A369W0W9"/>
<protein>
    <submittedName>
        <fullName evidence="7">Response regulator</fullName>
    </submittedName>
</protein>
<comment type="caution">
    <text evidence="7">The sequence shown here is derived from an EMBL/GenBank/DDBJ whole genome shotgun (WGS) entry which is preliminary data.</text>
</comment>
<accession>A0A369W0W9</accession>
<dbReference type="Proteomes" id="UP000253759">
    <property type="component" value="Unassembled WGS sequence"/>
</dbReference>
<dbReference type="Pfam" id="PF00196">
    <property type="entry name" value="GerE"/>
    <property type="match status" value="1"/>
</dbReference>
<evidence type="ECO:0000256" key="3">
    <source>
        <dbReference type="ARBA" id="ARBA00023163"/>
    </source>
</evidence>
<dbReference type="RefSeq" id="WP_114647166.1">
    <property type="nucleotide sequence ID" value="NZ_QQNH01000053.1"/>
</dbReference>
<evidence type="ECO:0000259" key="5">
    <source>
        <dbReference type="PROSITE" id="PS50043"/>
    </source>
</evidence>
<dbReference type="GO" id="GO:0006355">
    <property type="term" value="P:regulation of DNA-templated transcription"/>
    <property type="evidence" value="ECO:0007669"/>
    <property type="project" value="InterPro"/>
</dbReference>
<dbReference type="InterPro" id="IPR011006">
    <property type="entry name" value="CheY-like_superfamily"/>
</dbReference>
<gene>
    <name evidence="7" type="ORF">DVH29_15905</name>
</gene>
<keyword evidence="1" id="KW-0805">Transcription regulation</keyword>
<dbReference type="InterPro" id="IPR036388">
    <property type="entry name" value="WH-like_DNA-bd_sf"/>
</dbReference>
<comment type="caution">
    <text evidence="4">Lacks conserved residue(s) required for the propagation of feature annotation.</text>
</comment>
<dbReference type="SMART" id="SM00421">
    <property type="entry name" value="HTH_LUXR"/>
    <property type="match status" value="1"/>
</dbReference>
<dbReference type="PANTHER" id="PTHR44688">
    <property type="entry name" value="DNA-BINDING TRANSCRIPTIONAL ACTIVATOR DEVR_DOSR"/>
    <property type="match status" value="1"/>
</dbReference>
<dbReference type="SUPFAM" id="SSF46894">
    <property type="entry name" value="C-terminal effector domain of the bipartite response regulators"/>
    <property type="match status" value="1"/>
</dbReference>
<dbReference type="InterPro" id="IPR000792">
    <property type="entry name" value="Tscrpt_reg_LuxR_C"/>
</dbReference>
<organism evidence="7 8">
    <name type="scientific">Pelagibacterium lacus</name>
    <dbReference type="NCBI Taxonomy" id="2282655"/>
    <lineage>
        <taxon>Bacteria</taxon>
        <taxon>Pseudomonadati</taxon>
        <taxon>Pseudomonadota</taxon>
        <taxon>Alphaproteobacteria</taxon>
        <taxon>Hyphomicrobiales</taxon>
        <taxon>Devosiaceae</taxon>
        <taxon>Pelagibacterium</taxon>
    </lineage>
</organism>
<dbReference type="OrthoDB" id="9782655at2"/>
<sequence>MRIYPFSGDNASATFETEGVYRAAHNRDQTVLIVSDIDEDTSALATLFRLEGFRVITCTDNVQALAALGRISVTVLIANLEAAASQSLLVKARERHMGIGVFIIARGHDLDQAVDAMRAGAYDVLKKPINPERLIGNVRDMMRRNTHILPPVQGQREVVLRGFTRLTPREREVLELLVNGKSNKETGLALGISARTVEVHRARVMEKLGARNTADLMRIVLTS</sequence>